<evidence type="ECO:0000256" key="13">
    <source>
        <dbReference type="ARBA" id="ARBA00022989"/>
    </source>
</evidence>
<keyword evidence="5" id="KW-0121">Carboxypeptidase</keyword>
<evidence type="ECO:0000259" key="23">
    <source>
        <dbReference type="Pfam" id="PF00912"/>
    </source>
</evidence>
<name>A0A1F6H1V7_9PROT</name>
<evidence type="ECO:0000256" key="11">
    <source>
        <dbReference type="ARBA" id="ARBA00022960"/>
    </source>
</evidence>
<evidence type="ECO:0000256" key="19">
    <source>
        <dbReference type="ARBA" id="ARBA00060592"/>
    </source>
</evidence>
<keyword evidence="15" id="KW-0511">Multifunctional enzyme</keyword>
<keyword evidence="8" id="KW-0808">Transferase</keyword>
<keyword evidence="10" id="KW-0378">Hydrolase</keyword>
<organism evidence="24 25">
    <name type="scientific">Candidatus Lambdaproteobacteria bacterium RIFOXYD2_FULL_56_26</name>
    <dbReference type="NCBI Taxonomy" id="1817773"/>
    <lineage>
        <taxon>Bacteria</taxon>
        <taxon>Pseudomonadati</taxon>
        <taxon>Pseudomonadota</taxon>
        <taxon>Candidatus Lambdaproteobacteria</taxon>
    </lineage>
</organism>
<proteinExistence type="inferred from homology"/>
<evidence type="ECO:0000259" key="22">
    <source>
        <dbReference type="Pfam" id="PF00905"/>
    </source>
</evidence>
<keyword evidence="16" id="KW-0961">Cell wall biogenesis/degradation</keyword>
<evidence type="ECO:0000256" key="3">
    <source>
        <dbReference type="ARBA" id="ARBA00007090"/>
    </source>
</evidence>
<feature type="region of interest" description="Disordered" evidence="20">
    <location>
        <begin position="807"/>
        <end position="883"/>
    </location>
</feature>
<dbReference type="GO" id="GO:0004180">
    <property type="term" value="F:carboxypeptidase activity"/>
    <property type="evidence" value="ECO:0007669"/>
    <property type="project" value="UniProtKB-KW"/>
</dbReference>
<dbReference type="GO" id="GO:0008955">
    <property type="term" value="F:peptidoglycan glycosyltransferase activity"/>
    <property type="evidence" value="ECO:0007669"/>
    <property type="project" value="UniProtKB-EC"/>
</dbReference>
<dbReference type="GO" id="GO:0006508">
    <property type="term" value="P:proteolysis"/>
    <property type="evidence" value="ECO:0007669"/>
    <property type="project" value="UniProtKB-KW"/>
</dbReference>
<evidence type="ECO:0000256" key="10">
    <source>
        <dbReference type="ARBA" id="ARBA00022801"/>
    </source>
</evidence>
<dbReference type="GO" id="GO:0071555">
    <property type="term" value="P:cell wall organization"/>
    <property type="evidence" value="ECO:0007669"/>
    <property type="project" value="UniProtKB-KW"/>
</dbReference>
<accession>A0A1F6H1V7</accession>
<evidence type="ECO:0000313" key="25">
    <source>
        <dbReference type="Proteomes" id="UP000177583"/>
    </source>
</evidence>
<evidence type="ECO:0000256" key="20">
    <source>
        <dbReference type="SAM" id="MobiDB-lite"/>
    </source>
</evidence>
<dbReference type="SUPFAM" id="SSF56601">
    <property type="entry name" value="beta-lactamase/transpeptidase-like"/>
    <property type="match status" value="1"/>
</dbReference>
<evidence type="ECO:0000256" key="15">
    <source>
        <dbReference type="ARBA" id="ARBA00023268"/>
    </source>
</evidence>
<dbReference type="GO" id="GO:0008658">
    <property type="term" value="F:penicillin binding"/>
    <property type="evidence" value="ECO:0007669"/>
    <property type="project" value="InterPro"/>
</dbReference>
<feature type="domain" description="Penicillin-binding protein transpeptidase" evidence="22">
    <location>
        <begin position="491"/>
        <end position="724"/>
    </location>
</feature>
<protein>
    <recommendedName>
        <fullName evidence="17">peptidoglycan glycosyltransferase</fullName>
        <ecNumber evidence="17">2.4.99.28</ecNumber>
    </recommendedName>
</protein>
<evidence type="ECO:0000256" key="1">
    <source>
        <dbReference type="ARBA" id="ARBA00004370"/>
    </source>
</evidence>
<evidence type="ECO:0000256" key="14">
    <source>
        <dbReference type="ARBA" id="ARBA00023136"/>
    </source>
</evidence>
<dbReference type="EMBL" id="MFNF01000004">
    <property type="protein sequence ID" value="OGH04351.1"/>
    <property type="molecule type" value="Genomic_DNA"/>
</dbReference>
<dbReference type="GO" id="GO:0016020">
    <property type="term" value="C:membrane"/>
    <property type="evidence" value="ECO:0007669"/>
    <property type="project" value="UniProtKB-SubCell"/>
</dbReference>
<dbReference type="PANTHER" id="PTHR32282">
    <property type="entry name" value="BINDING PROTEIN TRANSPEPTIDASE, PUTATIVE-RELATED"/>
    <property type="match status" value="1"/>
</dbReference>
<evidence type="ECO:0000313" key="24">
    <source>
        <dbReference type="EMBL" id="OGH04351.1"/>
    </source>
</evidence>
<gene>
    <name evidence="24" type="ORF">A2557_10920</name>
</gene>
<evidence type="ECO:0000256" key="6">
    <source>
        <dbReference type="ARBA" id="ARBA00022670"/>
    </source>
</evidence>
<comment type="pathway">
    <text evidence="19">Glycan biosynthesis.</text>
</comment>
<comment type="subcellular location">
    <subcellularLocation>
        <location evidence="1">Membrane</location>
    </subcellularLocation>
</comment>
<dbReference type="InterPro" id="IPR001460">
    <property type="entry name" value="PCN-bd_Tpept"/>
</dbReference>
<comment type="pathway">
    <text evidence="2">Cell wall biogenesis; peptidoglycan biosynthesis.</text>
</comment>
<dbReference type="Gene3D" id="3.40.710.10">
    <property type="entry name" value="DD-peptidase/beta-lactamase superfamily"/>
    <property type="match status" value="2"/>
</dbReference>
<evidence type="ECO:0000256" key="9">
    <source>
        <dbReference type="ARBA" id="ARBA00022692"/>
    </source>
</evidence>
<evidence type="ECO:0000256" key="18">
    <source>
        <dbReference type="ARBA" id="ARBA00049902"/>
    </source>
</evidence>
<dbReference type="PANTHER" id="PTHR32282:SF27">
    <property type="entry name" value="PENICILLIN-BINDING PROTEIN 1A"/>
    <property type="match status" value="1"/>
</dbReference>
<dbReference type="Pfam" id="PF00905">
    <property type="entry name" value="Transpeptidase"/>
    <property type="match status" value="1"/>
</dbReference>
<keyword evidence="6" id="KW-0645">Protease</keyword>
<feature type="transmembrane region" description="Helical" evidence="21">
    <location>
        <begin position="24"/>
        <end position="48"/>
    </location>
</feature>
<dbReference type="GO" id="GO:0009252">
    <property type="term" value="P:peptidoglycan biosynthetic process"/>
    <property type="evidence" value="ECO:0007669"/>
    <property type="project" value="UniProtKB-UniPathway"/>
</dbReference>
<evidence type="ECO:0000256" key="17">
    <source>
        <dbReference type="ARBA" id="ARBA00044770"/>
    </source>
</evidence>
<keyword evidence="12" id="KW-0573">Peptidoglycan synthesis</keyword>
<keyword evidence="13 21" id="KW-1133">Transmembrane helix</keyword>
<feature type="domain" description="Glycosyl transferase family 51" evidence="23">
    <location>
        <begin position="74"/>
        <end position="248"/>
    </location>
</feature>
<comment type="catalytic activity">
    <reaction evidence="18">
        <text>[GlcNAc-(1-&gt;4)-Mur2Ac(oyl-L-Ala-gamma-D-Glu-L-Lys-D-Ala-D-Ala)](n)-di-trans,octa-cis-undecaprenyl diphosphate + beta-D-GlcNAc-(1-&gt;4)-Mur2Ac(oyl-L-Ala-gamma-D-Glu-L-Lys-D-Ala-D-Ala)-di-trans,octa-cis-undecaprenyl diphosphate = [GlcNAc-(1-&gt;4)-Mur2Ac(oyl-L-Ala-gamma-D-Glu-L-Lys-D-Ala-D-Ala)](n+1)-di-trans,octa-cis-undecaprenyl diphosphate + di-trans,octa-cis-undecaprenyl diphosphate + H(+)</text>
        <dbReference type="Rhea" id="RHEA:23708"/>
        <dbReference type="Rhea" id="RHEA-COMP:9602"/>
        <dbReference type="Rhea" id="RHEA-COMP:9603"/>
        <dbReference type="ChEBI" id="CHEBI:15378"/>
        <dbReference type="ChEBI" id="CHEBI:58405"/>
        <dbReference type="ChEBI" id="CHEBI:60033"/>
        <dbReference type="ChEBI" id="CHEBI:78435"/>
        <dbReference type="EC" id="2.4.99.28"/>
    </reaction>
</comment>
<dbReference type="Proteomes" id="UP000177583">
    <property type="component" value="Unassembled WGS sequence"/>
</dbReference>
<evidence type="ECO:0000256" key="8">
    <source>
        <dbReference type="ARBA" id="ARBA00022679"/>
    </source>
</evidence>
<evidence type="ECO:0000256" key="12">
    <source>
        <dbReference type="ARBA" id="ARBA00022984"/>
    </source>
</evidence>
<evidence type="ECO:0000256" key="21">
    <source>
        <dbReference type="SAM" id="Phobius"/>
    </source>
</evidence>
<comment type="caution">
    <text evidence="24">The sequence shown here is derived from an EMBL/GenBank/DDBJ whole genome shotgun (WGS) entry which is preliminary data.</text>
</comment>
<dbReference type="UniPathway" id="UPA00219"/>
<dbReference type="InterPro" id="IPR023346">
    <property type="entry name" value="Lysozyme-like_dom_sf"/>
</dbReference>
<evidence type="ECO:0000256" key="4">
    <source>
        <dbReference type="ARBA" id="ARBA00007739"/>
    </source>
</evidence>
<keyword evidence="7" id="KW-0328">Glycosyltransferase</keyword>
<evidence type="ECO:0000256" key="7">
    <source>
        <dbReference type="ARBA" id="ARBA00022676"/>
    </source>
</evidence>
<evidence type="ECO:0000256" key="2">
    <source>
        <dbReference type="ARBA" id="ARBA00004752"/>
    </source>
</evidence>
<dbReference type="EC" id="2.4.99.28" evidence="17"/>
<keyword evidence="11" id="KW-0133">Cell shape</keyword>
<dbReference type="Gene3D" id="1.10.3810.10">
    <property type="entry name" value="Biosynthetic peptidoglycan transglycosylase-like"/>
    <property type="match status" value="1"/>
</dbReference>
<dbReference type="NCBIfam" id="TIGR02074">
    <property type="entry name" value="PBP_1a_fam"/>
    <property type="match status" value="1"/>
</dbReference>
<dbReference type="SUPFAM" id="SSF53955">
    <property type="entry name" value="Lysozyme-like"/>
    <property type="match status" value="1"/>
</dbReference>
<dbReference type="InterPro" id="IPR036950">
    <property type="entry name" value="PBP_transglycosylase"/>
</dbReference>
<dbReference type="InterPro" id="IPR012338">
    <property type="entry name" value="Beta-lactam/transpept-like"/>
</dbReference>
<dbReference type="AlphaFoldDB" id="A0A1F6H1V7"/>
<comment type="similarity">
    <text evidence="4">In the N-terminal section; belongs to the glycosyltransferase 51 family.</text>
</comment>
<comment type="similarity">
    <text evidence="3">In the C-terminal section; belongs to the transpeptidase family.</text>
</comment>
<dbReference type="GO" id="GO:0030288">
    <property type="term" value="C:outer membrane-bounded periplasmic space"/>
    <property type="evidence" value="ECO:0007669"/>
    <property type="project" value="TreeGrafter"/>
</dbReference>
<reference evidence="24 25" key="1">
    <citation type="journal article" date="2016" name="Nat. Commun.">
        <title>Thousands of microbial genomes shed light on interconnected biogeochemical processes in an aquifer system.</title>
        <authorList>
            <person name="Anantharaman K."/>
            <person name="Brown C.T."/>
            <person name="Hug L.A."/>
            <person name="Sharon I."/>
            <person name="Castelle C.J."/>
            <person name="Probst A.J."/>
            <person name="Thomas B.C."/>
            <person name="Singh A."/>
            <person name="Wilkins M.J."/>
            <person name="Karaoz U."/>
            <person name="Brodie E.L."/>
            <person name="Williams K.H."/>
            <person name="Hubbard S.S."/>
            <person name="Banfield J.F."/>
        </authorList>
    </citation>
    <scope>NUCLEOTIDE SEQUENCE [LARGE SCALE GENOMIC DNA]</scope>
</reference>
<dbReference type="GO" id="GO:0008360">
    <property type="term" value="P:regulation of cell shape"/>
    <property type="evidence" value="ECO:0007669"/>
    <property type="project" value="UniProtKB-KW"/>
</dbReference>
<evidence type="ECO:0000256" key="5">
    <source>
        <dbReference type="ARBA" id="ARBA00022645"/>
    </source>
</evidence>
<dbReference type="InterPro" id="IPR050396">
    <property type="entry name" value="Glycosyltr_51/Transpeptidase"/>
</dbReference>
<sequence>MHRSYLPVRWPFLVALEQRFPKTLWSLFGLAYLGLIGGTGVLGFLYYLTFSLPDLEQLEKPQYDLPTQVFDRNGELVTEFYTKRRVLIPYQEVPQVLIRALLSIEDSRFYFHYGIDFLRIGKAFVVDLIKLDFAQGASTLTQQTAKMFLLSSEKKVIRKIKELLLAVQIESRFTKEQILELYLNKAYFGHGAYGIEAAAQGYFSKSAKDLTIEEAALLAGLPQAPSRWAPTSNPENALKRRNLVLTAMADGGFLTQEELQEFKAKPIRLKIGKTEDSNETSYYMEYVRRITLDLYGMDVLYTGGLKVYTCMDLKMQIAAQNALVRGLYDHDHRAGYRGAQRNLWREVAEDSKRKGSLFSERVGLVEGEFKKLGKGVQETLNQAFAAKLISATANNRLLLQGPVMGVVRELSAEKAVVDLGNGQKGSVYLNDHHWARPVNFTQPLAWSAGLRDLRDVLRTGDLLELILEDYPQGKEGFTLKIHQRPEADGGVFSVAPRTGEVLAMSGGLDFAGSEYNRAMQAKRQPGSAFKPIVYSLALDQGYTRVSMLDDTPLVFKDTQWRPGNYTKSFKGKVLLKSALAHSKNVPTVRLTMDLGIDKVIEQARSLGITTSLPEDFTIGLGTASVTLEELALAYGVFANGGQLVQPRFIKRIESRDGQVLLNEEKTEEKRVMSEETAFLVTATLQDVVKSGTGHRAKELERPVAAKTGTTNNYTDAWFMGYVPQLLTGVYVGFDDNRKTLGFAETGATAAEPIWLEYMGKALQTLPILPFDQPAGITMVKVVPESGLLDCEGSPNAIFEYFKAGTQPTQCHQPAEPGSPDYVDPSSLEDSYSDDEVPEISNVPVEETPAGDPNADPNANPPAAMPAPTFEAPVSSGASSVEEL</sequence>
<dbReference type="Pfam" id="PF00912">
    <property type="entry name" value="Transgly"/>
    <property type="match status" value="1"/>
</dbReference>
<keyword evidence="9 21" id="KW-0812">Transmembrane</keyword>
<keyword evidence="14 21" id="KW-0472">Membrane</keyword>
<dbReference type="FunFam" id="1.10.3810.10:FF:000003">
    <property type="entry name" value="Penicillin-binding protein 1a"/>
    <property type="match status" value="1"/>
</dbReference>
<evidence type="ECO:0000256" key="16">
    <source>
        <dbReference type="ARBA" id="ARBA00023316"/>
    </source>
</evidence>
<dbReference type="InterPro" id="IPR001264">
    <property type="entry name" value="Glyco_trans_51"/>
</dbReference>